<evidence type="ECO:0008006" key="20">
    <source>
        <dbReference type="Google" id="ProtNLM"/>
    </source>
</evidence>
<evidence type="ECO:0000313" key="17">
    <source>
        <dbReference type="Proteomes" id="UP000476176"/>
    </source>
</evidence>
<accession>A0A6A3DQH9</accession>
<reference evidence="11 12" key="1">
    <citation type="submission" date="2018-08" db="EMBL/GenBank/DDBJ databases">
        <title>Genomic investigation of the strawberry pathogen Phytophthora fragariae indicates pathogenicity is determined by transcriptional variation in three key races.</title>
        <authorList>
            <person name="Adams T.M."/>
            <person name="Armitage A.D."/>
            <person name="Sobczyk M.K."/>
            <person name="Bates H.J."/>
            <person name="Dunwell J.M."/>
            <person name="Nellist C.F."/>
            <person name="Harrison R.J."/>
        </authorList>
    </citation>
    <scope>NUCLEOTIDE SEQUENCE [LARGE SCALE GENOMIC DNA]</scope>
    <source>
        <strain evidence="9 12">A4</strain>
        <strain evidence="8 13">BC-1</strain>
        <strain evidence="7 17">BC-23</strain>
        <strain evidence="6 14">NOV-5</strain>
        <strain evidence="5 15">NOV-71</strain>
        <strain evidence="10 18">NOV-77</strain>
        <strain evidence="2 11">NOV-9</strain>
        <strain evidence="4 19">ONT-3</strain>
        <strain evidence="3 16">SCRP245</strain>
    </source>
</reference>
<evidence type="ECO:0000313" key="10">
    <source>
        <dbReference type="EMBL" id="KAE9293231.1"/>
    </source>
</evidence>
<gene>
    <name evidence="9" type="ORF">PF001_g24603</name>
    <name evidence="8" type="ORF">PF002_g26153</name>
    <name evidence="7" type="ORF">PF004_g24338</name>
    <name evidence="6" type="ORF">PF006_g24761</name>
    <name evidence="5" type="ORF">PF007_g25298</name>
    <name evidence="10" type="ORF">PF008_g24855</name>
    <name evidence="2" type="ORF">PF009_g26006</name>
    <name evidence="4" type="ORF">PF010_g25073</name>
    <name evidence="3" type="ORF">PF011_g23736</name>
</gene>
<keyword evidence="1" id="KW-0732">Signal</keyword>
<evidence type="ECO:0000313" key="9">
    <source>
        <dbReference type="EMBL" id="KAE9279679.1"/>
    </source>
</evidence>
<evidence type="ECO:0000256" key="1">
    <source>
        <dbReference type="SAM" id="SignalP"/>
    </source>
</evidence>
<dbReference type="Pfam" id="PF04827">
    <property type="entry name" value="Plant_tran"/>
    <property type="match status" value="1"/>
</dbReference>
<evidence type="ECO:0000313" key="4">
    <source>
        <dbReference type="EMBL" id="KAE9073437.1"/>
    </source>
</evidence>
<dbReference type="Proteomes" id="UP000441208">
    <property type="component" value="Unassembled WGS sequence"/>
</dbReference>
<name>A0A6A3DQH9_9STRA</name>
<dbReference type="EMBL" id="QXGA01002783">
    <property type="protein sequence ID" value="KAE9092169.1"/>
    <property type="molecule type" value="Genomic_DNA"/>
</dbReference>
<evidence type="ECO:0000313" key="5">
    <source>
        <dbReference type="EMBL" id="KAE9074719.1"/>
    </source>
</evidence>
<evidence type="ECO:0000313" key="8">
    <source>
        <dbReference type="EMBL" id="KAE9185493.1"/>
    </source>
</evidence>
<evidence type="ECO:0000313" key="19">
    <source>
        <dbReference type="Proteomes" id="UP000488956"/>
    </source>
</evidence>
<dbReference type="PANTHER" id="PTHR47150:SF5">
    <property type="entry name" value="OS07G0546750 PROTEIN"/>
    <property type="match status" value="1"/>
</dbReference>
<dbReference type="PANTHER" id="PTHR47150">
    <property type="entry name" value="OS12G0169200 PROTEIN"/>
    <property type="match status" value="1"/>
</dbReference>
<proteinExistence type="predicted"/>
<dbReference type="EMBL" id="QXFZ01002685">
    <property type="protein sequence ID" value="KAE9074719.1"/>
    <property type="molecule type" value="Genomic_DNA"/>
</dbReference>
<evidence type="ECO:0000313" key="14">
    <source>
        <dbReference type="Proteomes" id="UP000440732"/>
    </source>
</evidence>
<dbReference type="Proteomes" id="UP000437068">
    <property type="component" value="Unassembled WGS sequence"/>
</dbReference>
<evidence type="ECO:0000313" key="7">
    <source>
        <dbReference type="EMBL" id="KAE9182132.1"/>
    </source>
</evidence>
<evidence type="ECO:0000313" key="18">
    <source>
        <dbReference type="Proteomes" id="UP000486351"/>
    </source>
</evidence>
<protein>
    <recommendedName>
        <fullName evidence="20">DDE Tnp4 domain-containing protein</fullName>
    </recommendedName>
</protein>
<dbReference type="Proteomes" id="UP000476176">
    <property type="component" value="Unassembled WGS sequence"/>
</dbReference>
<dbReference type="InterPro" id="IPR006912">
    <property type="entry name" value="Harbinger_derived_prot"/>
</dbReference>
<feature type="chain" id="PRO_5036379321" description="DDE Tnp4 domain-containing protein" evidence="1">
    <location>
        <begin position="17"/>
        <end position="191"/>
    </location>
</feature>
<organism evidence="2 11">
    <name type="scientific">Phytophthora fragariae</name>
    <dbReference type="NCBI Taxonomy" id="53985"/>
    <lineage>
        <taxon>Eukaryota</taxon>
        <taxon>Sar</taxon>
        <taxon>Stramenopiles</taxon>
        <taxon>Oomycota</taxon>
        <taxon>Peronosporomycetes</taxon>
        <taxon>Peronosporales</taxon>
        <taxon>Peronosporaceae</taxon>
        <taxon>Phytophthora</taxon>
    </lineage>
</organism>
<feature type="signal peptide" evidence="1">
    <location>
        <begin position="1"/>
        <end position="16"/>
    </location>
</feature>
<dbReference type="EMBL" id="QXGF01002690">
    <property type="protein sequence ID" value="KAE8923749.1"/>
    <property type="molecule type" value="Genomic_DNA"/>
</dbReference>
<evidence type="ECO:0000313" key="12">
    <source>
        <dbReference type="Proteomes" id="UP000437068"/>
    </source>
</evidence>
<sequence>MILVAVACQSLWIWHAFYEMPGANNYLNVLERSPLLNDLANGIAPRMQLTVNGATYEQAYYLTDGIYPAWSMLQFSISSLQGNKHKRYAVAQQAVRKDVERTFDVQQQRFRIIALPCKLWKVDAMNDVMLACIILHNMIVEVDMQFSSLTHDYLFEDNWVSTAKTDAATESPVTMIANTLCAIEDETLHYE</sequence>
<dbReference type="EMBL" id="QXFW01002580">
    <property type="protein sequence ID" value="KAE8977224.1"/>
    <property type="molecule type" value="Genomic_DNA"/>
</dbReference>
<evidence type="ECO:0000313" key="11">
    <source>
        <dbReference type="Proteomes" id="UP000429523"/>
    </source>
</evidence>
<dbReference type="Proteomes" id="UP000440732">
    <property type="component" value="Unassembled WGS sequence"/>
</dbReference>
<dbReference type="Proteomes" id="UP000486351">
    <property type="component" value="Unassembled WGS sequence"/>
</dbReference>
<dbReference type="Proteomes" id="UP000440367">
    <property type="component" value="Unassembled WGS sequence"/>
</dbReference>
<evidence type="ECO:0000313" key="6">
    <source>
        <dbReference type="EMBL" id="KAE9092169.1"/>
    </source>
</evidence>
<dbReference type="EMBL" id="QXFX01002811">
    <property type="protein sequence ID" value="KAE9073437.1"/>
    <property type="molecule type" value="Genomic_DNA"/>
</dbReference>
<dbReference type="Proteomes" id="UP000429523">
    <property type="component" value="Unassembled WGS sequence"/>
</dbReference>
<evidence type="ECO:0000313" key="16">
    <source>
        <dbReference type="Proteomes" id="UP000460718"/>
    </source>
</evidence>
<comment type="caution">
    <text evidence="2">The sequence shown here is derived from an EMBL/GenBank/DDBJ whole genome shotgun (WGS) entry which is preliminary data.</text>
</comment>
<dbReference type="EMBL" id="QXGC01002757">
    <property type="protein sequence ID" value="KAE9182132.1"/>
    <property type="molecule type" value="Genomic_DNA"/>
</dbReference>
<evidence type="ECO:0000313" key="15">
    <source>
        <dbReference type="Proteomes" id="UP000441208"/>
    </source>
</evidence>
<evidence type="ECO:0000313" key="3">
    <source>
        <dbReference type="EMBL" id="KAE8977224.1"/>
    </source>
</evidence>
<dbReference type="Proteomes" id="UP000460718">
    <property type="component" value="Unassembled WGS sequence"/>
</dbReference>
<dbReference type="EMBL" id="QXGD01002682">
    <property type="protein sequence ID" value="KAE9185493.1"/>
    <property type="molecule type" value="Genomic_DNA"/>
</dbReference>
<evidence type="ECO:0000313" key="13">
    <source>
        <dbReference type="Proteomes" id="UP000440367"/>
    </source>
</evidence>
<dbReference type="EMBL" id="QXGE01002721">
    <property type="protein sequence ID" value="KAE9279679.1"/>
    <property type="molecule type" value="Genomic_DNA"/>
</dbReference>
<dbReference type="AlphaFoldDB" id="A0A6A3DQH9"/>
<evidence type="ECO:0000313" key="2">
    <source>
        <dbReference type="EMBL" id="KAE8923749.1"/>
    </source>
</evidence>
<dbReference type="EMBL" id="QXFY01002722">
    <property type="protein sequence ID" value="KAE9293231.1"/>
    <property type="molecule type" value="Genomic_DNA"/>
</dbReference>
<dbReference type="Proteomes" id="UP000488956">
    <property type="component" value="Unassembled WGS sequence"/>
</dbReference>